<dbReference type="Proteomes" id="UP000499080">
    <property type="component" value="Unassembled WGS sequence"/>
</dbReference>
<accession>A0A4Y2HKW9</accession>
<sequence>GASADSSHGLGVGAALRNDVLSAMHLSIRAWNDVQETTISKAFQDSGFTTVIEESQENIPDDMGEDELLINELRKRNPLLLEISFLIPELFECRFRSDLYGRDIR</sequence>
<dbReference type="AlphaFoldDB" id="A0A4Y2HKW9"/>
<proteinExistence type="predicted"/>
<evidence type="ECO:0008006" key="3">
    <source>
        <dbReference type="Google" id="ProtNLM"/>
    </source>
</evidence>
<organism evidence="1 2">
    <name type="scientific">Araneus ventricosus</name>
    <name type="common">Orbweaver spider</name>
    <name type="synonym">Epeira ventricosa</name>
    <dbReference type="NCBI Taxonomy" id="182803"/>
    <lineage>
        <taxon>Eukaryota</taxon>
        <taxon>Metazoa</taxon>
        <taxon>Ecdysozoa</taxon>
        <taxon>Arthropoda</taxon>
        <taxon>Chelicerata</taxon>
        <taxon>Arachnida</taxon>
        <taxon>Araneae</taxon>
        <taxon>Araneomorphae</taxon>
        <taxon>Entelegynae</taxon>
        <taxon>Araneoidea</taxon>
        <taxon>Araneidae</taxon>
        <taxon>Araneus</taxon>
    </lineage>
</organism>
<dbReference type="EMBL" id="BGPR01103237">
    <property type="protein sequence ID" value="GBM65693.1"/>
    <property type="molecule type" value="Genomic_DNA"/>
</dbReference>
<gene>
    <name evidence="1" type="ORF">AVEN_171709_1</name>
</gene>
<evidence type="ECO:0000313" key="2">
    <source>
        <dbReference type="Proteomes" id="UP000499080"/>
    </source>
</evidence>
<comment type="caution">
    <text evidence="1">The sequence shown here is derived from an EMBL/GenBank/DDBJ whole genome shotgun (WGS) entry which is preliminary data.</text>
</comment>
<evidence type="ECO:0000313" key="1">
    <source>
        <dbReference type="EMBL" id="GBM65693.1"/>
    </source>
</evidence>
<reference evidence="1 2" key="1">
    <citation type="journal article" date="2019" name="Sci. Rep.">
        <title>Orb-weaving spider Araneus ventricosus genome elucidates the spidroin gene catalogue.</title>
        <authorList>
            <person name="Kono N."/>
            <person name="Nakamura H."/>
            <person name="Ohtoshi R."/>
            <person name="Moran D.A.P."/>
            <person name="Shinohara A."/>
            <person name="Yoshida Y."/>
            <person name="Fujiwara M."/>
            <person name="Mori M."/>
            <person name="Tomita M."/>
            <person name="Arakawa K."/>
        </authorList>
    </citation>
    <scope>NUCLEOTIDE SEQUENCE [LARGE SCALE GENOMIC DNA]</scope>
</reference>
<dbReference type="OrthoDB" id="6494571at2759"/>
<protein>
    <recommendedName>
        <fullName evidence="3">DDE-1 domain-containing protein</fullName>
    </recommendedName>
</protein>
<name>A0A4Y2HKW9_ARAVE</name>
<feature type="non-terminal residue" evidence="1">
    <location>
        <position position="1"/>
    </location>
</feature>
<keyword evidence="2" id="KW-1185">Reference proteome</keyword>